<dbReference type="EC" id="2.4.-.-" evidence="2"/>
<evidence type="ECO:0000259" key="1">
    <source>
        <dbReference type="Pfam" id="PF00534"/>
    </source>
</evidence>
<dbReference type="InterPro" id="IPR001296">
    <property type="entry name" value="Glyco_trans_1"/>
</dbReference>
<comment type="caution">
    <text evidence="2">The sequence shown here is derived from an EMBL/GenBank/DDBJ whole genome shotgun (WGS) entry which is preliminary data.</text>
</comment>
<keyword evidence="2" id="KW-0328">Glycosyltransferase</keyword>
<dbReference type="InterPro" id="IPR050194">
    <property type="entry name" value="Glycosyltransferase_grp1"/>
</dbReference>
<accession>A0ABT8RYI6</accession>
<evidence type="ECO:0000313" key="2">
    <source>
        <dbReference type="EMBL" id="MDO1531620.1"/>
    </source>
</evidence>
<organism evidence="2 3">
    <name type="scientific">Variovorax ginsengisoli</name>
    <dbReference type="NCBI Taxonomy" id="363844"/>
    <lineage>
        <taxon>Bacteria</taxon>
        <taxon>Pseudomonadati</taxon>
        <taxon>Pseudomonadota</taxon>
        <taxon>Betaproteobacteria</taxon>
        <taxon>Burkholderiales</taxon>
        <taxon>Comamonadaceae</taxon>
        <taxon>Variovorax</taxon>
    </lineage>
</organism>
<name>A0ABT8RYI6_9BURK</name>
<reference evidence="2" key="1">
    <citation type="submission" date="2023-06" db="EMBL/GenBank/DDBJ databases">
        <authorList>
            <person name="Jiang Y."/>
            <person name="Liu Q."/>
        </authorList>
    </citation>
    <scope>NUCLEOTIDE SEQUENCE</scope>
    <source>
        <strain evidence="2">CGMCC 1.12090</strain>
    </source>
</reference>
<dbReference type="CDD" id="cd03801">
    <property type="entry name" value="GT4_PimA-like"/>
    <property type="match status" value="1"/>
</dbReference>
<evidence type="ECO:0000313" key="3">
    <source>
        <dbReference type="Proteomes" id="UP001169027"/>
    </source>
</evidence>
<dbReference type="Proteomes" id="UP001169027">
    <property type="component" value="Unassembled WGS sequence"/>
</dbReference>
<dbReference type="RefSeq" id="WP_301804758.1">
    <property type="nucleotide sequence ID" value="NZ_JAUJZH010000003.1"/>
</dbReference>
<proteinExistence type="predicted"/>
<protein>
    <submittedName>
        <fullName evidence="2">Glycosyltransferase</fullName>
        <ecNumber evidence="2">2.4.-.-</ecNumber>
    </submittedName>
</protein>
<feature type="domain" description="Glycosyl transferase family 1" evidence="1">
    <location>
        <begin position="216"/>
        <end position="370"/>
    </location>
</feature>
<dbReference type="Pfam" id="PF00534">
    <property type="entry name" value="Glycos_transf_1"/>
    <property type="match status" value="1"/>
</dbReference>
<gene>
    <name evidence="2" type="ORF">Q2T77_04910</name>
</gene>
<dbReference type="PANTHER" id="PTHR45947:SF3">
    <property type="entry name" value="SULFOQUINOVOSYL TRANSFERASE SQD2"/>
    <property type="match status" value="1"/>
</dbReference>
<dbReference type="EMBL" id="JAUKVY010000003">
    <property type="protein sequence ID" value="MDO1531620.1"/>
    <property type="molecule type" value="Genomic_DNA"/>
</dbReference>
<dbReference type="PANTHER" id="PTHR45947">
    <property type="entry name" value="SULFOQUINOVOSYL TRANSFERASE SQD2"/>
    <property type="match status" value="1"/>
</dbReference>
<keyword evidence="2" id="KW-0808">Transferase</keyword>
<sequence length="393" mass="43360">MTPVLVTHPGLQHSHQLALALYERSLLQSFWSGVPVVAEGETLPWWLPAGYRSKVRTVDIPRALRRHPARFQLALRMSNRVNLGIPASDMVHRVFHWFDHWAARQIRQFKPKVVVAYENAAFHTFQAAKAIGARCVLDAAAFHHQTAARLLGTPATPYTPEINRRKDEEIRLADLILTCSPLAAESYIANGVPGDRLRPMMLGAERPPGLPGWQAHDGPPRFVFAGALSRLKSIDSIVAAFRRLHAEGIAYDLEFVGGVADAELLRSVLATPHARHTPNVPQSELFSILARADCLLLPSRFDSFGMVVAEAMACGTPAVVSTNTGAKAMIEAFPGSGWIVEPGVESLHAQLRQLAQRPEQLHAARSMARQSGDAFSWASYRQRAGELFEEFVQ</sequence>
<dbReference type="GO" id="GO:0016757">
    <property type="term" value="F:glycosyltransferase activity"/>
    <property type="evidence" value="ECO:0007669"/>
    <property type="project" value="UniProtKB-KW"/>
</dbReference>
<dbReference type="SUPFAM" id="SSF53756">
    <property type="entry name" value="UDP-Glycosyltransferase/glycogen phosphorylase"/>
    <property type="match status" value="1"/>
</dbReference>
<keyword evidence="3" id="KW-1185">Reference proteome</keyword>
<dbReference type="Gene3D" id="3.40.50.2000">
    <property type="entry name" value="Glycogen Phosphorylase B"/>
    <property type="match status" value="2"/>
</dbReference>